<dbReference type="AlphaFoldDB" id="A0A135RYI2"/>
<evidence type="ECO:0000313" key="1">
    <source>
        <dbReference type="EMBL" id="KXH28734.1"/>
    </source>
</evidence>
<evidence type="ECO:0000313" key="2">
    <source>
        <dbReference type="Proteomes" id="UP000070054"/>
    </source>
</evidence>
<comment type="caution">
    <text evidence="1">The sequence shown here is derived from an EMBL/GenBank/DDBJ whole genome shotgun (WGS) entry which is preliminary data.</text>
</comment>
<protein>
    <submittedName>
        <fullName evidence="1">Uncharacterized protein</fullName>
    </submittedName>
</protein>
<keyword evidence="2" id="KW-1185">Reference proteome</keyword>
<reference evidence="1 2" key="1">
    <citation type="submission" date="2014-02" db="EMBL/GenBank/DDBJ databases">
        <title>The genome sequence of Colletotrichum nymphaeae SA-01.</title>
        <authorList>
            <person name="Baroncelli R."/>
            <person name="Thon M.R."/>
        </authorList>
    </citation>
    <scope>NUCLEOTIDE SEQUENCE [LARGE SCALE GENOMIC DNA]</scope>
    <source>
        <strain evidence="1 2">SA-01</strain>
    </source>
</reference>
<proteinExistence type="predicted"/>
<name>A0A135RYI2_9PEZI</name>
<organism evidence="1 2">
    <name type="scientific">Colletotrichum nymphaeae SA-01</name>
    <dbReference type="NCBI Taxonomy" id="1460502"/>
    <lineage>
        <taxon>Eukaryota</taxon>
        <taxon>Fungi</taxon>
        <taxon>Dikarya</taxon>
        <taxon>Ascomycota</taxon>
        <taxon>Pezizomycotina</taxon>
        <taxon>Sordariomycetes</taxon>
        <taxon>Hypocreomycetidae</taxon>
        <taxon>Glomerellales</taxon>
        <taxon>Glomerellaceae</taxon>
        <taxon>Colletotrichum</taxon>
        <taxon>Colletotrichum acutatum species complex</taxon>
    </lineage>
</organism>
<sequence length="124" mass="13680">MAPQQHRMHFPPRLEKSGRLAYISFFQYFSSTRHVDPGFFIDTTQDRCTSADAAQLNDDGAASGPAARGPEERLCVQVVYATLRVSGLSDASQTAANKLAKSREFTRAYSDVDDYLAMIGQVIT</sequence>
<dbReference type="EMBL" id="JEMN01001711">
    <property type="protein sequence ID" value="KXH28734.1"/>
    <property type="molecule type" value="Genomic_DNA"/>
</dbReference>
<dbReference type="Proteomes" id="UP000070054">
    <property type="component" value="Unassembled WGS sequence"/>
</dbReference>
<accession>A0A135RYI2</accession>
<gene>
    <name evidence="1" type="ORF">CNYM01_12049</name>
</gene>